<dbReference type="Proteomes" id="UP000662074">
    <property type="component" value="Unassembled WGS sequence"/>
</dbReference>
<gene>
    <name evidence="1" type="ORF">GCM10011425_26980</name>
</gene>
<reference evidence="1" key="2">
    <citation type="submission" date="2020-09" db="EMBL/GenBank/DDBJ databases">
        <authorList>
            <person name="Sun Q."/>
            <person name="Sedlacek I."/>
        </authorList>
    </citation>
    <scope>NUCLEOTIDE SEQUENCE</scope>
    <source>
        <strain evidence="1">CCM 8711</strain>
    </source>
</reference>
<protein>
    <submittedName>
        <fullName evidence="1">Peroxiredoxin</fullName>
    </submittedName>
</protein>
<dbReference type="InterPro" id="IPR003718">
    <property type="entry name" value="OsmC/Ohr_fam"/>
</dbReference>
<evidence type="ECO:0000313" key="1">
    <source>
        <dbReference type="EMBL" id="GGI51486.1"/>
    </source>
</evidence>
<dbReference type="EMBL" id="BMDO01000007">
    <property type="protein sequence ID" value="GGI51486.1"/>
    <property type="molecule type" value="Genomic_DNA"/>
</dbReference>
<keyword evidence="2" id="KW-1185">Reference proteome</keyword>
<dbReference type="SUPFAM" id="SSF82784">
    <property type="entry name" value="OsmC-like"/>
    <property type="match status" value="1"/>
</dbReference>
<comment type="caution">
    <text evidence="1">The sequence shown here is derived from an EMBL/GenBank/DDBJ whole genome shotgun (WGS) entry which is preliminary data.</text>
</comment>
<organism evidence="1 2">
    <name type="scientific">Mucilaginibacter galii</name>
    <dbReference type="NCBI Taxonomy" id="2005073"/>
    <lineage>
        <taxon>Bacteria</taxon>
        <taxon>Pseudomonadati</taxon>
        <taxon>Bacteroidota</taxon>
        <taxon>Sphingobacteriia</taxon>
        <taxon>Sphingobacteriales</taxon>
        <taxon>Sphingobacteriaceae</taxon>
        <taxon>Mucilaginibacter</taxon>
    </lineage>
</organism>
<reference evidence="1" key="1">
    <citation type="journal article" date="2014" name="Int. J. Syst. Evol. Microbiol.">
        <title>Complete genome sequence of Corynebacterium casei LMG S-19264T (=DSM 44701T), isolated from a smear-ripened cheese.</title>
        <authorList>
            <consortium name="US DOE Joint Genome Institute (JGI-PGF)"/>
            <person name="Walter F."/>
            <person name="Albersmeier A."/>
            <person name="Kalinowski J."/>
            <person name="Ruckert C."/>
        </authorList>
    </citation>
    <scope>NUCLEOTIDE SEQUENCE</scope>
    <source>
        <strain evidence="1">CCM 8711</strain>
    </source>
</reference>
<dbReference type="Gene3D" id="3.30.300.20">
    <property type="match status" value="1"/>
</dbReference>
<dbReference type="Pfam" id="PF02566">
    <property type="entry name" value="OsmC"/>
    <property type="match status" value="1"/>
</dbReference>
<dbReference type="AlphaFoldDB" id="A0A917N224"/>
<name>A0A917N224_9SPHI</name>
<accession>A0A917N224</accession>
<sequence>MPNIELIRVSGDYGFEANDEYGHTVKMDSSPESGGQNYGVRPMQMLLMGLGGCSAIDVISILKKQRQEVLDYRMKISGDREAGVEPSLWQNITIEFHLKGNIDEDKAKRAAELSINKYCSVAATLEKAGAAINWQVIIHPADSSL</sequence>
<proteinExistence type="predicted"/>
<dbReference type="InterPro" id="IPR015946">
    <property type="entry name" value="KH_dom-like_a/b"/>
</dbReference>
<evidence type="ECO:0000313" key="2">
    <source>
        <dbReference type="Proteomes" id="UP000662074"/>
    </source>
</evidence>
<dbReference type="PANTHER" id="PTHR34352">
    <property type="entry name" value="PROTEIN YHFA"/>
    <property type="match status" value="1"/>
</dbReference>
<dbReference type="InterPro" id="IPR036102">
    <property type="entry name" value="OsmC/Ohrsf"/>
</dbReference>
<dbReference type="PANTHER" id="PTHR34352:SF1">
    <property type="entry name" value="PROTEIN YHFA"/>
    <property type="match status" value="1"/>
</dbReference>
<dbReference type="RefSeq" id="WP_188417587.1">
    <property type="nucleotide sequence ID" value="NZ_BMDO01000007.1"/>
</dbReference>